<accession>K2G4V9</accession>
<evidence type="ECO:0000256" key="1">
    <source>
        <dbReference type="SAM" id="MobiDB-lite"/>
    </source>
</evidence>
<evidence type="ECO:0000313" key="2">
    <source>
        <dbReference type="EMBL" id="EKE30298.1"/>
    </source>
</evidence>
<feature type="compositionally biased region" description="Low complexity" evidence="1">
    <location>
        <begin position="107"/>
        <end position="124"/>
    </location>
</feature>
<proteinExistence type="predicted"/>
<organism evidence="2">
    <name type="scientific">uncultured bacterium</name>
    <name type="common">gcode 4</name>
    <dbReference type="NCBI Taxonomy" id="1234023"/>
    <lineage>
        <taxon>Bacteria</taxon>
        <taxon>environmental samples</taxon>
    </lineage>
</organism>
<sequence>MSTIIDELLDLKNLIENPESIIRKEQDRIVTRINQALSSSIPASSKSEITNRFSSILSDIDYGAWRKDVTTGIKILISDILDAQHCNGKVSQAYGNMTPRTRPSVTSWWESSSESSNESSSLSSGRHHPSYSFWESRSSRGES</sequence>
<gene>
    <name evidence="2" type="ORF">ACD_2C00013G0006</name>
</gene>
<dbReference type="AlphaFoldDB" id="K2G4V9"/>
<reference evidence="2" key="1">
    <citation type="journal article" date="2012" name="Science">
        <title>Fermentation, hydrogen, and sulfur metabolism in multiple uncultivated bacterial phyla.</title>
        <authorList>
            <person name="Wrighton K.C."/>
            <person name="Thomas B.C."/>
            <person name="Sharon I."/>
            <person name="Miller C.S."/>
            <person name="Castelle C.J."/>
            <person name="VerBerkmoes N.C."/>
            <person name="Wilkins M.J."/>
            <person name="Hettich R.L."/>
            <person name="Lipton M.S."/>
            <person name="Williams K.H."/>
            <person name="Long P.E."/>
            <person name="Banfield J.F."/>
        </authorList>
    </citation>
    <scope>NUCLEOTIDE SEQUENCE [LARGE SCALE GENOMIC DNA]</scope>
</reference>
<comment type="caution">
    <text evidence="2">The sequence shown here is derived from an EMBL/GenBank/DDBJ whole genome shotgun (WGS) entry which is preliminary data.</text>
</comment>
<feature type="compositionally biased region" description="Polar residues" evidence="1">
    <location>
        <begin position="91"/>
        <end position="106"/>
    </location>
</feature>
<feature type="region of interest" description="Disordered" evidence="1">
    <location>
        <begin position="91"/>
        <end position="143"/>
    </location>
</feature>
<protein>
    <submittedName>
        <fullName evidence="2">Uncharacterized protein</fullName>
    </submittedName>
</protein>
<dbReference type="EMBL" id="AMFJ01000013">
    <property type="protein sequence ID" value="EKE30298.1"/>
    <property type="molecule type" value="Genomic_DNA"/>
</dbReference>
<name>K2G4V9_9BACT</name>